<evidence type="ECO:0000256" key="1">
    <source>
        <dbReference type="SAM" id="MobiDB-lite"/>
    </source>
</evidence>
<dbReference type="EMBL" id="NMPR01000084">
    <property type="protein sequence ID" value="KAA8631158.1"/>
    <property type="molecule type" value="Genomic_DNA"/>
</dbReference>
<dbReference type="Proteomes" id="UP000433876">
    <property type="component" value="Unassembled WGS sequence"/>
</dbReference>
<protein>
    <submittedName>
        <fullName evidence="2">Uncharacterized protein</fullName>
    </submittedName>
</protein>
<reference evidence="2 3" key="1">
    <citation type="submission" date="2017-07" db="EMBL/GenBank/DDBJ databases">
        <title>Genome sequence of the Sordaria macrospora wild type strain R19027.</title>
        <authorList>
            <person name="Nowrousian M."/>
            <person name="Teichert I."/>
            <person name="Kueck U."/>
        </authorList>
    </citation>
    <scope>NUCLEOTIDE SEQUENCE [LARGE SCALE GENOMIC DNA]</scope>
    <source>
        <strain evidence="2 3">R19027</strain>
        <tissue evidence="2">Mycelium</tissue>
    </source>
</reference>
<organism evidence="2 3">
    <name type="scientific">Sordaria macrospora</name>
    <dbReference type="NCBI Taxonomy" id="5147"/>
    <lineage>
        <taxon>Eukaryota</taxon>
        <taxon>Fungi</taxon>
        <taxon>Dikarya</taxon>
        <taxon>Ascomycota</taxon>
        <taxon>Pezizomycotina</taxon>
        <taxon>Sordariomycetes</taxon>
        <taxon>Sordariomycetidae</taxon>
        <taxon>Sordariales</taxon>
        <taxon>Sordariaceae</taxon>
        <taxon>Sordaria</taxon>
    </lineage>
</organism>
<accession>A0A8S8ZP49</accession>
<feature type="region of interest" description="Disordered" evidence="1">
    <location>
        <begin position="35"/>
        <end position="86"/>
    </location>
</feature>
<gene>
    <name evidence="2" type="ORF">SMACR_03891</name>
</gene>
<evidence type="ECO:0000313" key="3">
    <source>
        <dbReference type="Proteomes" id="UP000433876"/>
    </source>
</evidence>
<name>A0A8S8ZP49_SORMA</name>
<feature type="compositionally biased region" description="Polar residues" evidence="1">
    <location>
        <begin position="73"/>
        <end position="86"/>
    </location>
</feature>
<evidence type="ECO:0000313" key="2">
    <source>
        <dbReference type="EMBL" id="KAA8631158.1"/>
    </source>
</evidence>
<proteinExistence type="predicted"/>
<sequence>MRFLEFSPVARRPSLAAVHCPARVPSPLSRALDLQHFSGPRLRPTIHPLRRASPASAPTSTTLNPHHPDRRQQQTPSVVAAQSATL</sequence>
<dbReference type="AlphaFoldDB" id="A0A8S8ZP49"/>
<comment type="caution">
    <text evidence="2">The sequence shown here is derived from an EMBL/GenBank/DDBJ whole genome shotgun (WGS) entry which is preliminary data.</text>
</comment>